<dbReference type="EMBL" id="VSSQ01118296">
    <property type="protein sequence ID" value="MPN52313.1"/>
    <property type="molecule type" value="Genomic_DNA"/>
</dbReference>
<name>A0A645IYL8_9ZZZZ</name>
<reference evidence="1" key="1">
    <citation type="submission" date="2019-08" db="EMBL/GenBank/DDBJ databases">
        <authorList>
            <person name="Kucharzyk K."/>
            <person name="Murdoch R.W."/>
            <person name="Higgins S."/>
            <person name="Loffler F."/>
        </authorList>
    </citation>
    <scope>NUCLEOTIDE SEQUENCE</scope>
</reference>
<organism evidence="1">
    <name type="scientific">bioreactor metagenome</name>
    <dbReference type="NCBI Taxonomy" id="1076179"/>
    <lineage>
        <taxon>unclassified sequences</taxon>
        <taxon>metagenomes</taxon>
        <taxon>ecological metagenomes</taxon>
    </lineage>
</organism>
<protein>
    <submittedName>
        <fullName evidence="1">Uncharacterized protein</fullName>
    </submittedName>
</protein>
<gene>
    <name evidence="1" type="ORF">SDC9_199969</name>
</gene>
<accession>A0A645IYL8</accession>
<evidence type="ECO:0000313" key="1">
    <source>
        <dbReference type="EMBL" id="MPN52313.1"/>
    </source>
</evidence>
<proteinExistence type="predicted"/>
<sequence>MALRRSVAIVAIQSIGGGPVRESRPHYRQLIFLSYNGTPSRCVLSIYHISRNVAYRCLRTRNNCPKSVQNYTLQHCLDVPRSL</sequence>
<comment type="caution">
    <text evidence="1">The sequence shown here is derived from an EMBL/GenBank/DDBJ whole genome shotgun (WGS) entry which is preliminary data.</text>
</comment>
<dbReference type="AlphaFoldDB" id="A0A645IYL8"/>